<dbReference type="SUPFAM" id="SSF51206">
    <property type="entry name" value="cAMP-binding domain-like"/>
    <property type="match status" value="1"/>
</dbReference>
<evidence type="ECO:0000313" key="2">
    <source>
        <dbReference type="EMBL" id="MBB4753581.1"/>
    </source>
</evidence>
<dbReference type="CDD" id="cd00038">
    <property type="entry name" value="CAP_ED"/>
    <property type="match status" value="1"/>
</dbReference>
<dbReference type="Proteomes" id="UP000590511">
    <property type="component" value="Unassembled WGS sequence"/>
</dbReference>
<organism evidence="2 3">
    <name type="scientific">Actinoplanes lobatus</name>
    <dbReference type="NCBI Taxonomy" id="113568"/>
    <lineage>
        <taxon>Bacteria</taxon>
        <taxon>Bacillati</taxon>
        <taxon>Actinomycetota</taxon>
        <taxon>Actinomycetes</taxon>
        <taxon>Micromonosporales</taxon>
        <taxon>Micromonosporaceae</taxon>
        <taxon>Actinoplanes</taxon>
    </lineage>
</organism>
<dbReference type="PROSITE" id="PS50042">
    <property type="entry name" value="CNMP_BINDING_3"/>
    <property type="match status" value="1"/>
</dbReference>
<evidence type="ECO:0000313" key="3">
    <source>
        <dbReference type="Proteomes" id="UP000590511"/>
    </source>
</evidence>
<feature type="domain" description="Cyclic nucleotide-binding" evidence="1">
    <location>
        <begin position="14"/>
        <end position="83"/>
    </location>
</feature>
<protein>
    <submittedName>
        <fullName evidence="2">CRP-like cAMP-binding protein</fullName>
    </submittedName>
</protein>
<dbReference type="EMBL" id="JACHNC010000001">
    <property type="protein sequence ID" value="MBB4753581.1"/>
    <property type="molecule type" value="Genomic_DNA"/>
</dbReference>
<evidence type="ECO:0000259" key="1">
    <source>
        <dbReference type="PROSITE" id="PS50042"/>
    </source>
</evidence>
<dbReference type="InterPro" id="IPR018490">
    <property type="entry name" value="cNMP-bd_dom_sf"/>
</dbReference>
<accession>A0A7W7HN69</accession>
<dbReference type="Gene3D" id="2.60.120.10">
    <property type="entry name" value="Jelly Rolls"/>
    <property type="match status" value="1"/>
</dbReference>
<dbReference type="RefSeq" id="WP_203832447.1">
    <property type="nucleotide sequence ID" value="NZ_BOMP01000016.1"/>
</dbReference>
<sequence length="167" mass="18473">MTGPMIGRVGARPFFSALTTEQFTVLSADGRPVTYRPGERIFTEGGVADRFWLIETGRVALDMHVPGRGDQIIETLAAGTLLGWSWLYPPYRWQFGALAHEATDGLAFDASSVRRRCAADPTFGYAILRCFTPVIIERLQATRLRLLDLYASPAQAGRPLQRGEASR</sequence>
<proteinExistence type="predicted"/>
<gene>
    <name evidence="2" type="ORF">BJ964_007742</name>
</gene>
<name>A0A7W7HN69_9ACTN</name>
<dbReference type="AlphaFoldDB" id="A0A7W7HN69"/>
<dbReference type="Pfam" id="PF00027">
    <property type="entry name" value="cNMP_binding"/>
    <property type="match status" value="1"/>
</dbReference>
<reference evidence="2 3" key="1">
    <citation type="submission" date="2020-08" db="EMBL/GenBank/DDBJ databases">
        <title>Sequencing the genomes of 1000 actinobacteria strains.</title>
        <authorList>
            <person name="Klenk H.-P."/>
        </authorList>
    </citation>
    <scope>NUCLEOTIDE SEQUENCE [LARGE SCALE GENOMIC DNA]</scope>
    <source>
        <strain evidence="2 3">DSM 43150</strain>
    </source>
</reference>
<dbReference type="SMART" id="SM00100">
    <property type="entry name" value="cNMP"/>
    <property type="match status" value="1"/>
</dbReference>
<comment type="caution">
    <text evidence="2">The sequence shown here is derived from an EMBL/GenBank/DDBJ whole genome shotgun (WGS) entry which is preliminary data.</text>
</comment>
<dbReference type="InterPro" id="IPR014710">
    <property type="entry name" value="RmlC-like_jellyroll"/>
</dbReference>
<dbReference type="InterPro" id="IPR000595">
    <property type="entry name" value="cNMP-bd_dom"/>
</dbReference>